<proteinExistence type="predicted"/>
<organism evidence="2">
    <name type="scientific">Schizaphis graminum</name>
    <name type="common">Green bug aphid</name>
    <dbReference type="NCBI Taxonomy" id="13262"/>
    <lineage>
        <taxon>Eukaryota</taxon>
        <taxon>Metazoa</taxon>
        <taxon>Ecdysozoa</taxon>
        <taxon>Arthropoda</taxon>
        <taxon>Hexapoda</taxon>
        <taxon>Insecta</taxon>
        <taxon>Pterygota</taxon>
        <taxon>Neoptera</taxon>
        <taxon>Paraneoptera</taxon>
        <taxon>Hemiptera</taxon>
        <taxon>Sternorrhyncha</taxon>
        <taxon>Aphidomorpha</taxon>
        <taxon>Aphidoidea</taxon>
        <taxon>Aphididae</taxon>
        <taxon>Aphidini</taxon>
        <taxon>Schizaphis</taxon>
    </lineage>
</organism>
<feature type="region of interest" description="Disordered" evidence="1">
    <location>
        <begin position="1"/>
        <end position="55"/>
    </location>
</feature>
<dbReference type="EMBL" id="GGMR01010990">
    <property type="protein sequence ID" value="MBY23609.1"/>
    <property type="molecule type" value="Transcribed_RNA"/>
</dbReference>
<reference evidence="2" key="1">
    <citation type="submission" date="2018-04" db="EMBL/GenBank/DDBJ databases">
        <title>Transcriptome of Schizaphis graminum biotype I.</title>
        <authorList>
            <person name="Scully E.D."/>
            <person name="Geib S.M."/>
            <person name="Palmer N.A."/>
            <person name="Koch K."/>
            <person name="Bradshaw J."/>
            <person name="Heng-Moss T."/>
            <person name="Sarath G."/>
        </authorList>
    </citation>
    <scope>NUCLEOTIDE SEQUENCE</scope>
</reference>
<accession>A0A2S2P2D2</accession>
<dbReference type="AlphaFoldDB" id="A0A2S2P2D2"/>
<sequence length="223" mass="25097">MRLKKNKTPKFVSSKDQTSLPSPPIIESENSECDDSDVDKDYNPFPNSSFDHTKNINHILPSSQNINYNIEKSTKQDKKKTSSSQGTNFEISGSSKNKKLKVFHNTASSSSSSQHQITPTYVNHSPESFINITTPPISYQLQHQSTPQNNNFGCDNDQGFKKFISRSITNMKYEIESVNKRLDSFYSLLETINDKLNSNATFSILDNSSRVAILTFNVGLQTP</sequence>
<feature type="region of interest" description="Disordered" evidence="1">
    <location>
        <begin position="73"/>
        <end position="95"/>
    </location>
</feature>
<feature type="compositionally biased region" description="Polar residues" evidence="1">
    <location>
        <begin position="86"/>
        <end position="95"/>
    </location>
</feature>
<evidence type="ECO:0000256" key="1">
    <source>
        <dbReference type="SAM" id="MobiDB-lite"/>
    </source>
</evidence>
<feature type="compositionally biased region" description="Acidic residues" evidence="1">
    <location>
        <begin position="29"/>
        <end position="38"/>
    </location>
</feature>
<evidence type="ECO:0000313" key="2">
    <source>
        <dbReference type="EMBL" id="MBY23609.1"/>
    </source>
</evidence>
<name>A0A2S2P2D2_SCHGA</name>
<gene>
    <name evidence="2" type="ORF">g.14611</name>
</gene>
<protein>
    <submittedName>
        <fullName evidence="2">Uncharacterized protein</fullName>
    </submittedName>
</protein>